<evidence type="ECO:0000256" key="6">
    <source>
        <dbReference type="ARBA" id="ARBA00023002"/>
    </source>
</evidence>
<evidence type="ECO:0000256" key="5">
    <source>
        <dbReference type="ARBA" id="ARBA00022989"/>
    </source>
</evidence>
<dbReference type="GO" id="GO:0051537">
    <property type="term" value="F:2 iron, 2 sulfur cluster binding"/>
    <property type="evidence" value="ECO:0007669"/>
    <property type="project" value="UniProtKB-KW"/>
</dbReference>
<keyword evidence="5" id="KW-1133">Transmembrane helix</keyword>
<dbReference type="Gene3D" id="2.102.10.10">
    <property type="entry name" value="Rieske [2Fe-2S] iron-sulphur domain"/>
    <property type="match status" value="1"/>
</dbReference>
<dbReference type="GO" id="GO:0016491">
    <property type="term" value="F:oxidoreductase activity"/>
    <property type="evidence" value="ECO:0007669"/>
    <property type="project" value="UniProtKB-KW"/>
</dbReference>
<dbReference type="AlphaFoldDB" id="A0A2J8A1U5"/>
<dbReference type="GO" id="GO:0046872">
    <property type="term" value="F:metal ion binding"/>
    <property type="evidence" value="ECO:0007669"/>
    <property type="project" value="UniProtKB-KW"/>
</dbReference>
<dbReference type="OrthoDB" id="426882at2759"/>
<evidence type="ECO:0000256" key="10">
    <source>
        <dbReference type="SAM" id="MobiDB-lite"/>
    </source>
</evidence>
<keyword evidence="9" id="KW-0472">Membrane</keyword>
<dbReference type="Pfam" id="PF00355">
    <property type="entry name" value="Rieske"/>
    <property type="match status" value="1"/>
</dbReference>
<name>A0A2J8A1U5_9CHLO</name>
<proteinExistence type="predicted"/>
<keyword evidence="13" id="KW-1185">Reference proteome</keyword>
<reference evidence="12 13" key="1">
    <citation type="journal article" date="2017" name="Mol. Biol. Evol.">
        <title>The 4-celled Tetrabaena socialis nuclear genome reveals the essential components for genetic control of cell number at the origin of multicellularity in the volvocine lineage.</title>
        <authorList>
            <person name="Featherston J."/>
            <person name="Arakaki Y."/>
            <person name="Hanschen E.R."/>
            <person name="Ferris P.J."/>
            <person name="Michod R.E."/>
            <person name="Olson B.J.S.C."/>
            <person name="Nozaki H."/>
            <person name="Durand P.M."/>
        </authorList>
    </citation>
    <scope>NUCLEOTIDE SEQUENCE [LARGE SCALE GENOMIC DNA]</scope>
    <source>
        <strain evidence="12 13">NIES-571</strain>
    </source>
</reference>
<feature type="non-terminal residue" evidence="12">
    <location>
        <position position="434"/>
    </location>
</feature>
<evidence type="ECO:0000256" key="3">
    <source>
        <dbReference type="ARBA" id="ARBA00022714"/>
    </source>
</evidence>
<protein>
    <submittedName>
        <fullName evidence="12">Pheophorbide a oxygenase, chloroplastic</fullName>
    </submittedName>
</protein>
<dbReference type="SUPFAM" id="SSF50022">
    <property type="entry name" value="ISP domain"/>
    <property type="match status" value="1"/>
</dbReference>
<organism evidence="12 13">
    <name type="scientific">Tetrabaena socialis</name>
    <dbReference type="NCBI Taxonomy" id="47790"/>
    <lineage>
        <taxon>Eukaryota</taxon>
        <taxon>Viridiplantae</taxon>
        <taxon>Chlorophyta</taxon>
        <taxon>core chlorophytes</taxon>
        <taxon>Chlorophyceae</taxon>
        <taxon>CS clade</taxon>
        <taxon>Chlamydomonadales</taxon>
        <taxon>Tetrabaenaceae</taxon>
        <taxon>Tetrabaena</taxon>
    </lineage>
</organism>
<dbReference type="InterPro" id="IPR050584">
    <property type="entry name" value="Cholesterol_7-desaturase"/>
</dbReference>
<evidence type="ECO:0000259" key="11">
    <source>
        <dbReference type="PROSITE" id="PS51296"/>
    </source>
</evidence>
<dbReference type="EMBL" id="PGGS01000233">
    <property type="protein sequence ID" value="PNH06499.1"/>
    <property type="molecule type" value="Genomic_DNA"/>
</dbReference>
<gene>
    <name evidence="12" type="ORF">TSOC_007133</name>
</gene>
<evidence type="ECO:0000313" key="13">
    <source>
        <dbReference type="Proteomes" id="UP000236333"/>
    </source>
</evidence>
<evidence type="ECO:0000256" key="4">
    <source>
        <dbReference type="ARBA" id="ARBA00022723"/>
    </source>
</evidence>
<dbReference type="Proteomes" id="UP000236333">
    <property type="component" value="Unassembled WGS sequence"/>
</dbReference>
<comment type="caution">
    <text evidence="12">The sequence shown here is derived from an EMBL/GenBank/DDBJ whole genome shotgun (WGS) entry which is preliminary data.</text>
</comment>
<dbReference type="PANTHER" id="PTHR21266">
    <property type="entry name" value="IRON-SULFUR DOMAIN CONTAINING PROTEIN"/>
    <property type="match status" value="1"/>
</dbReference>
<feature type="domain" description="Rieske" evidence="11">
    <location>
        <begin position="57"/>
        <end position="168"/>
    </location>
</feature>
<accession>A0A2J8A1U5</accession>
<evidence type="ECO:0000256" key="1">
    <source>
        <dbReference type="ARBA" id="ARBA00004370"/>
    </source>
</evidence>
<dbReference type="SUPFAM" id="SSF55961">
    <property type="entry name" value="Bet v1-like"/>
    <property type="match status" value="1"/>
</dbReference>
<evidence type="ECO:0000256" key="8">
    <source>
        <dbReference type="ARBA" id="ARBA00023014"/>
    </source>
</evidence>
<keyword evidence="6" id="KW-0560">Oxidoreductase</keyword>
<dbReference type="GO" id="GO:0016020">
    <property type="term" value="C:membrane"/>
    <property type="evidence" value="ECO:0007669"/>
    <property type="project" value="UniProtKB-SubCell"/>
</dbReference>
<evidence type="ECO:0000256" key="9">
    <source>
        <dbReference type="ARBA" id="ARBA00023136"/>
    </source>
</evidence>
<evidence type="ECO:0000256" key="2">
    <source>
        <dbReference type="ARBA" id="ARBA00022692"/>
    </source>
</evidence>
<feature type="region of interest" description="Disordered" evidence="10">
    <location>
        <begin position="1"/>
        <end position="21"/>
    </location>
</feature>
<keyword evidence="2" id="KW-0812">Transmembrane</keyword>
<dbReference type="InterPro" id="IPR036922">
    <property type="entry name" value="Rieske_2Fe-2S_sf"/>
</dbReference>
<feature type="non-terminal residue" evidence="12">
    <location>
        <position position="1"/>
    </location>
</feature>
<dbReference type="InterPro" id="IPR017941">
    <property type="entry name" value="Rieske_2Fe-2S"/>
</dbReference>
<evidence type="ECO:0000256" key="7">
    <source>
        <dbReference type="ARBA" id="ARBA00023004"/>
    </source>
</evidence>
<dbReference type="GO" id="GO:0005737">
    <property type="term" value="C:cytoplasm"/>
    <property type="evidence" value="ECO:0007669"/>
    <property type="project" value="TreeGrafter"/>
</dbReference>
<keyword evidence="7" id="KW-0408">Iron</keyword>
<keyword evidence="8" id="KW-0411">Iron-sulfur</keyword>
<sequence length="434" mass="47129">PTRGAPGPATAAPRTRVQPSAAVTTPTIAPTVAAPPSTDAAAAAGSGADTFVWTRQWYPCAVIECLDATRPHPFTLLGRDLVLWKDGSGAWRAFEDACPHRLAPLSEGRIEPDGTLLCAYHAWRFDGSGACTSIPQAESQEAVRKACNSPRSCAKTYPTREAQGLLWVWGEPGPAGEAESALKQPALISELEPWFFRDLPYSHDFFIENVTDPAHVNVSHHNVAGNRYAPDQYFDLNELRPVTANGGFKYEVKDQVFLHQQERIVAGRAATSHTAKYFLPAPTDNMTVAFRTWLGTQAGGGIPYAGSRTLGPIDRSKASLFDTFHTHTEQCAVCKPALKNLQTARASRARLTNVSTSSTEFLPPSLVKIRVEYESGAALILALYSSPTIPGHTRHIGRQVLVKDEAGELPRGLAFFAAPMPKWLNHTLASVFLH</sequence>
<dbReference type="PANTHER" id="PTHR21266:SF32">
    <property type="entry name" value="CHOLESTEROL 7-DESATURASE NVD"/>
    <property type="match status" value="1"/>
</dbReference>
<comment type="subcellular location">
    <subcellularLocation>
        <location evidence="1">Membrane</location>
    </subcellularLocation>
</comment>
<keyword evidence="4" id="KW-0479">Metal-binding</keyword>
<keyword evidence="3" id="KW-0001">2Fe-2S</keyword>
<evidence type="ECO:0000313" key="12">
    <source>
        <dbReference type="EMBL" id="PNH06499.1"/>
    </source>
</evidence>
<dbReference type="PROSITE" id="PS51296">
    <property type="entry name" value="RIESKE"/>
    <property type="match status" value="1"/>
</dbReference>